<protein>
    <submittedName>
        <fullName evidence="1">Uncharacterized protein</fullName>
    </submittedName>
</protein>
<evidence type="ECO:0000313" key="1">
    <source>
        <dbReference type="EMBL" id="KAK1625153.1"/>
    </source>
</evidence>
<organism evidence="1 2">
    <name type="scientific">Colletotrichum phormii</name>
    <dbReference type="NCBI Taxonomy" id="359342"/>
    <lineage>
        <taxon>Eukaryota</taxon>
        <taxon>Fungi</taxon>
        <taxon>Dikarya</taxon>
        <taxon>Ascomycota</taxon>
        <taxon>Pezizomycotina</taxon>
        <taxon>Sordariomycetes</taxon>
        <taxon>Hypocreomycetidae</taxon>
        <taxon>Glomerellales</taxon>
        <taxon>Glomerellaceae</taxon>
        <taxon>Colletotrichum</taxon>
        <taxon>Colletotrichum acutatum species complex</taxon>
    </lineage>
</organism>
<comment type="caution">
    <text evidence="1">The sequence shown here is derived from an EMBL/GenBank/DDBJ whole genome shotgun (WGS) entry which is preliminary data.</text>
</comment>
<dbReference type="RefSeq" id="XP_060441148.1">
    <property type="nucleotide sequence ID" value="XM_060595491.1"/>
</dbReference>
<dbReference type="EMBL" id="JAHMHQ010000021">
    <property type="protein sequence ID" value="KAK1625153.1"/>
    <property type="molecule type" value="Genomic_DNA"/>
</dbReference>
<proteinExistence type="predicted"/>
<gene>
    <name evidence="1" type="ORF">BDP81DRAFT_499558</name>
</gene>
<evidence type="ECO:0000313" key="2">
    <source>
        <dbReference type="Proteomes" id="UP001243989"/>
    </source>
</evidence>
<reference evidence="1" key="1">
    <citation type="submission" date="2021-06" db="EMBL/GenBank/DDBJ databases">
        <title>Comparative genomics, transcriptomics and evolutionary studies reveal genomic signatures of adaptation to plant cell wall in hemibiotrophic fungi.</title>
        <authorList>
            <consortium name="DOE Joint Genome Institute"/>
            <person name="Baroncelli R."/>
            <person name="Diaz J.F."/>
            <person name="Benocci T."/>
            <person name="Peng M."/>
            <person name="Battaglia E."/>
            <person name="Haridas S."/>
            <person name="Andreopoulos W."/>
            <person name="Labutti K."/>
            <person name="Pangilinan J."/>
            <person name="Floch G.L."/>
            <person name="Makela M.R."/>
            <person name="Henrissat B."/>
            <person name="Grigoriev I.V."/>
            <person name="Crouch J.A."/>
            <person name="De Vries R.P."/>
            <person name="Sukno S.A."/>
            <person name="Thon M.R."/>
        </authorList>
    </citation>
    <scope>NUCLEOTIDE SEQUENCE</scope>
    <source>
        <strain evidence="1">CBS 102054</strain>
    </source>
</reference>
<dbReference type="GeneID" id="85480353"/>
<dbReference type="AlphaFoldDB" id="A0AAI9ZJ37"/>
<dbReference type="SUPFAM" id="SSF53474">
    <property type="entry name" value="alpha/beta-Hydrolases"/>
    <property type="match status" value="1"/>
</dbReference>
<dbReference type="InterPro" id="IPR029058">
    <property type="entry name" value="AB_hydrolase_fold"/>
</dbReference>
<sequence>MDSPMSGRTPSSHHFLWEEHSLVINNVNLSIFIVRRDGPLDPILFLYGFGSTKEDFTDIIHYAPLSDYPFLSSFIERTRRSADYENGIYAASFRSKVSSEVVRPPFQSMVIYTDNGDLLNVFEAVPCPKMFMFGVSYNKLSYLPRIAQAGVKLAEIPDSGHFVMYTNPTAVWKRIQEFVGMASGRQKHLRSNHLSVCILTSIANLSLILLHQQYKGNNVGLIYDLSFTLIKLIGQTSYI</sequence>
<dbReference type="Gene3D" id="3.40.50.1820">
    <property type="entry name" value="alpha/beta hydrolase"/>
    <property type="match status" value="1"/>
</dbReference>
<keyword evidence="2" id="KW-1185">Reference proteome</keyword>
<accession>A0AAI9ZJ37</accession>
<dbReference type="Proteomes" id="UP001243989">
    <property type="component" value="Unassembled WGS sequence"/>
</dbReference>
<name>A0AAI9ZJ37_9PEZI</name>